<accession>A0ABT3TDJ8</accession>
<dbReference type="InterPro" id="IPR027417">
    <property type="entry name" value="P-loop_NTPase"/>
</dbReference>
<dbReference type="RefSeq" id="WP_279244354.1">
    <property type="nucleotide sequence ID" value="NZ_SHNN01000001.1"/>
</dbReference>
<evidence type="ECO:0000313" key="2">
    <source>
        <dbReference type="Proteomes" id="UP001143362"/>
    </source>
</evidence>
<dbReference type="PANTHER" id="PTHR36451:SF1">
    <property type="entry name" value="OMEGA-HYDROXY-BETA-DIHYDROMENAQUINONE-9 SULFOTRANSFERASE STF3"/>
    <property type="match status" value="1"/>
</dbReference>
<dbReference type="SUPFAM" id="SSF52540">
    <property type="entry name" value="P-loop containing nucleoside triphosphate hydrolases"/>
    <property type="match status" value="1"/>
</dbReference>
<dbReference type="Gene3D" id="3.40.50.300">
    <property type="entry name" value="P-loop containing nucleotide triphosphate hydrolases"/>
    <property type="match status" value="1"/>
</dbReference>
<dbReference type="PANTHER" id="PTHR36451">
    <property type="entry name" value="PAPS-DEPENDENT SULFOTRANSFERASE STF3"/>
    <property type="match status" value="1"/>
</dbReference>
<proteinExistence type="predicted"/>
<dbReference type="InterPro" id="IPR052736">
    <property type="entry name" value="Stf3_sulfotransferase"/>
</dbReference>
<comment type="caution">
    <text evidence="1">The sequence shown here is derived from an EMBL/GenBank/DDBJ whole genome shotgun (WGS) entry which is preliminary data.</text>
</comment>
<evidence type="ECO:0000313" key="1">
    <source>
        <dbReference type="EMBL" id="MCX2980378.1"/>
    </source>
</evidence>
<gene>
    <name evidence="1" type="ORF">EYC98_05770</name>
</gene>
<dbReference type="Pfam" id="PF13469">
    <property type="entry name" value="Sulfotransfer_3"/>
    <property type="match status" value="1"/>
</dbReference>
<sequence length="417" mass="47175">MKTYQAQFPLALRALNRLGALASGMGVELIGLDRDTLLKRATTAAGSSDFGTEEFIANLDRLLASLSSEGKLTTFGRLIARTDLQRTLQNRLQITALCAEHPEIEAAPVIQPIFVVGPPRTGTTIFHDLLALDPANRVPMAWETAYPMPPPETATYNSDPRIARVDADLARVDQFIPEFKKMHPMGAQRAQECVSITSHEFASMIFNTQFRVPSYEDWVMEADMSAALRQHRRFLQVLQWKAPGQRWALKSPQHIWHMDQLLKEYPDARIVQTHRDPARILVSISSLVATLRGLASDAVDVAEIARGYSAGLELGYRKMIEVREQGLLQDAQVIDLHFRDFVSDQVGTVRRAYQHFGLQLDAVAEQRMRQFLDDNPADKHGKHSYNLEDIGMNENDIRQQFAFYTDYFKVAQEPLKQ</sequence>
<dbReference type="EMBL" id="SHNN01000001">
    <property type="protein sequence ID" value="MCX2980378.1"/>
    <property type="molecule type" value="Genomic_DNA"/>
</dbReference>
<organism evidence="1 2">
    <name type="scientific">Candidatus Litorirhabdus singularis</name>
    <dbReference type="NCBI Taxonomy" id="2518993"/>
    <lineage>
        <taxon>Bacteria</taxon>
        <taxon>Pseudomonadati</taxon>
        <taxon>Pseudomonadota</taxon>
        <taxon>Gammaproteobacteria</taxon>
        <taxon>Cellvibrionales</taxon>
        <taxon>Halieaceae</taxon>
        <taxon>Candidatus Litorirhabdus</taxon>
    </lineage>
</organism>
<protein>
    <submittedName>
        <fullName evidence="1">Sulfotransferase</fullName>
    </submittedName>
</protein>
<name>A0ABT3TDJ8_9GAMM</name>
<keyword evidence="2" id="KW-1185">Reference proteome</keyword>
<reference evidence="1" key="1">
    <citation type="submission" date="2019-02" db="EMBL/GenBank/DDBJ databases">
        <authorList>
            <person name="Li S.-H."/>
        </authorList>
    </citation>
    <scope>NUCLEOTIDE SEQUENCE</scope>
    <source>
        <strain evidence="1">IMCC14734</strain>
    </source>
</reference>
<dbReference type="Proteomes" id="UP001143362">
    <property type="component" value="Unassembled WGS sequence"/>
</dbReference>